<dbReference type="AlphaFoldDB" id="A0A0P9CR88"/>
<dbReference type="Proteomes" id="UP000050509">
    <property type="component" value="Unassembled WGS sequence"/>
</dbReference>
<keyword evidence="2" id="KW-1185">Reference proteome</keyword>
<sequence length="176" mass="17939">VFLISNFARSGATALSIDAISIYTPPQPLNGTTQTWPFPGGHYRGQGIQLRYTDAAGHFSAPVEAQTTPNGILLDSNAQSLLAERNSATHPQATVGLAASCLGGAALQASASASWLHPSISGGQLLRLADQSGLADGTYTATATVSAPGASGVAPAQVTVTLRVAEHVSITYVPRS</sequence>
<comment type="caution">
    <text evidence="1">The sequence shown here is derived from an EMBL/GenBank/DDBJ whole genome shotgun (WGS) entry which is preliminary data.</text>
</comment>
<reference evidence="1 2" key="1">
    <citation type="submission" date="2015-09" db="EMBL/GenBank/DDBJ databases">
        <title>Draft genome sequence of Kouleothrix aurantiaca JCM 19913.</title>
        <authorList>
            <person name="Hemp J."/>
        </authorList>
    </citation>
    <scope>NUCLEOTIDE SEQUENCE [LARGE SCALE GENOMIC DNA]</scope>
    <source>
        <strain evidence="1 2">COM-B</strain>
    </source>
</reference>
<evidence type="ECO:0000313" key="1">
    <source>
        <dbReference type="EMBL" id="KPV48217.1"/>
    </source>
</evidence>
<gene>
    <name evidence="1" type="ORF">SE17_39255</name>
</gene>
<dbReference type="EMBL" id="LJCR01002837">
    <property type="protein sequence ID" value="KPV48217.1"/>
    <property type="molecule type" value="Genomic_DNA"/>
</dbReference>
<accession>A0A0P9CR88</accession>
<name>A0A0P9CR88_9CHLR</name>
<protein>
    <submittedName>
        <fullName evidence="1">Uncharacterized protein</fullName>
    </submittedName>
</protein>
<organism evidence="1 2">
    <name type="scientific">Kouleothrix aurantiaca</name>
    <dbReference type="NCBI Taxonomy" id="186479"/>
    <lineage>
        <taxon>Bacteria</taxon>
        <taxon>Bacillati</taxon>
        <taxon>Chloroflexota</taxon>
        <taxon>Chloroflexia</taxon>
        <taxon>Chloroflexales</taxon>
        <taxon>Roseiflexineae</taxon>
        <taxon>Roseiflexaceae</taxon>
        <taxon>Kouleothrix</taxon>
    </lineage>
</organism>
<proteinExistence type="predicted"/>
<evidence type="ECO:0000313" key="2">
    <source>
        <dbReference type="Proteomes" id="UP000050509"/>
    </source>
</evidence>
<feature type="non-terminal residue" evidence="1">
    <location>
        <position position="1"/>
    </location>
</feature>